<dbReference type="Pfam" id="PF01926">
    <property type="entry name" value="MMR_HSR1"/>
    <property type="match status" value="1"/>
</dbReference>
<evidence type="ECO:0000256" key="2">
    <source>
        <dbReference type="ARBA" id="ARBA00022490"/>
    </source>
</evidence>
<dbReference type="InterPro" id="IPR027417">
    <property type="entry name" value="P-loop_NTPase"/>
</dbReference>
<dbReference type="InterPro" id="IPR006073">
    <property type="entry name" value="GTP-bd"/>
</dbReference>
<dbReference type="PROSITE" id="PS51883">
    <property type="entry name" value="OBG"/>
    <property type="match status" value="1"/>
</dbReference>
<sequence>MLIDRAVVEVRSGKGGDGAISFLQEKNMPKGGPDGGNGGHGGSVYFEADPTVNTLLAYRHSKLISALDGGKGDKKLRFGASAEDVTALVPVGTVVIDEGSGRVLADLNKPGDRFLAAKGGRGGRGNAAFKSSRLRIPRIAENGHPGERKRLVLELKLLADVGLIGFPSVGKSTLLNLLSRANAPTADYPFTTLEPNLGIATLPDRSLQFVVADMPGLIEGASKGKGLGFSFLRHIERCRVLVHLVSMDGERDPYEAYKAIRAELREYGARLEERPEIVVASKLDEEGAKERKREFDAKLGFPSLGLSAYTEEGVGELLLKCAEKLSQTPQFPLLLEENDGEVVYDATKLSQKPFVISHPSA</sequence>
<dbReference type="SUPFAM" id="SSF52540">
    <property type="entry name" value="P-loop containing nucleoside triphosphate hydrolases"/>
    <property type="match status" value="1"/>
</dbReference>
<dbReference type="NCBIfam" id="TIGR02729">
    <property type="entry name" value="Obg_CgtA"/>
    <property type="match status" value="1"/>
</dbReference>
<organism evidence="9 10">
    <name type="scientific">Candidatus Alloenteromonas pullistercoris</name>
    <dbReference type="NCBI Taxonomy" id="2840785"/>
    <lineage>
        <taxon>Bacteria</taxon>
        <taxon>Bacillati</taxon>
        <taxon>Bacillota</taxon>
        <taxon>Bacillota incertae sedis</taxon>
        <taxon>Candidatus Alloenteromonas</taxon>
    </lineage>
</organism>
<dbReference type="NCBIfam" id="NF008956">
    <property type="entry name" value="PRK12299.1"/>
    <property type="match status" value="1"/>
</dbReference>
<dbReference type="AlphaFoldDB" id="A0A9D9GUP4"/>
<dbReference type="GO" id="GO:0042254">
    <property type="term" value="P:ribosome biogenesis"/>
    <property type="evidence" value="ECO:0007669"/>
    <property type="project" value="UniProtKB-UniRule"/>
</dbReference>
<evidence type="ECO:0000313" key="9">
    <source>
        <dbReference type="EMBL" id="MBO8425781.1"/>
    </source>
</evidence>
<dbReference type="CDD" id="cd01898">
    <property type="entry name" value="Obg"/>
    <property type="match status" value="1"/>
</dbReference>
<reference evidence="9" key="2">
    <citation type="journal article" date="2021" name="PeerJ">
        <title>Extensive microbial diversity within the chicken gut microbiome revealed by metagenomics and culture.</title>
        <authorList>
            <person name="Gilroy R."/>
            <person name="Ravi A."/>
            <person name="Getino M."/>
            <person name="Pursley I."/>
            <person name="Horton D.L."/>
            <person name="Alikhan N.F."/>
            <person name="Baker D."/>
            <person name="Gharbi K."/>
            <person name="Hall N."/>
            <person name="Watson M."/>
            <person name="Adriaenssens E.M."/>
            <person name="Foster-Nyarko E."/>
            <person name="Jarju S."/>
            <person name="Secka A."/>
            <person name="Antonio M."/>
            <person name="Oren A."/>
            <person name="Chaudhuri R.R."/>
            <person name="La Ragione R."/>
            <person name="Hildebrand F."/>
            <person name="Pallen M.J."/>
        </authorList>
    </citation>
    <scope>NUCLEOTIDE SEQUENCE</scope>
    <source>
        <strain evidence="9">17113</strain>
    </source>
</reference>
<dbReference type="HAMAP" id="MF_01454">
    <property type="entry name" value="GTPase_Obg"/>
    <property type="match status" value="1"/>
</dbReference>
<dbReference type="InterPro" id="IPR014100">
    <property type="entry name" value="GTP-bd_Obg/CgtA"/>
</dbReference>
<dbReference type="EMBL" id="JADINA010000004">
    <property type="protein sequence ID" value="MBO8425781.1"/>
    <property type="molecule type" value="Genomic_DNA"/>
</dbReference>
<evidence type="ECO:0000259" key="8">
    <source>
        <dbReference type="PROSITE" id="PS51883"/>
    </source>
</evidence>
<dbReference type="Gene3D" id="2.70.210.12">
    <property type="entry name" value="GTP1/OBG domain"/>
    <property type="match status" value="1"/>
</dbReference>
<keyword evidence="3" id="KW-0547">Nucleotide-binding</keyword>
<dbReference type="InterPro" id="IPR031167">
    <property type="entry name" value="G_OBG"/>
</dbReference>
<keyword evidence="6" id="KW-0342">GTP-binding</keyword>
<dbReference type="InterPro" id="IPR036726">
    <property type="entry name" value="GTP1_OBG_dom_sf"/>
</dbReference>
<dbReference type="GO" id="GO:0000287">
    <property type="term" value="F:magnesium ion binding"/>
    <property type="evidence" value="ECO:0007669"/>
    <property type="project" value="InterPro"/>
</dbReference>
<dbReference type="PRINTS" id="PR00326">
    <property type="entry name" value="GTP1OBG"/>
</dbReference>
<reference evidence="9" key="1">
    <citation type="submission" date="2020-10" db="EMBL/GenBank/DDBJ databases">
        <authorList>
            <person name="Gilroy R."/>
        </authorList>
    </citation>
    <scope>NUCLEOTIDE SEQUENCE</scope>
    <source>
        <strain evidence="9">17113</strain>
    </source>
</reference>
<dbReference type="Proteomes" id="UP000823634">
    <property type="component" value="Unassembled WGS sequence"/>
</dbReference>
<dbReference type="GO" id="GO:0005525">
    <property type="term" value="F:GTP binding"/>
    <property type="evidence" value="ECO:0007669"/>
    <property type="project" value="UniProtKB-KW"/>
</dbReference>
<dbReference type="InterPro" id="IPR006074">
    <property type="entry name" value="GTP1-OBG_CS"/>
</dbReference>
<dbReference type="SUPFAM" id="SSF82051">
    <property type="entry name" value="Obg GTP-binding protein N-terminal domain"/>
    <property type="match status" value="1"/>
</dbReference>
<evidence type="ECO:0000256" key="6">
    <source>
        <dbReference type="ARBA" id="ARBA00023134"/>
    </source>
</evidence>
<dbReference type="PANTHER" id="PTHR11702">
    <property type="entry name" value="DEVELOPMENTALLY REGULATED GTP-BINDING PROTEIN-RELATED"/>
    <property type="match status" value="1"/>
</dbReference>
<evidence type="ECO:0000256" key="4">
    <source>
        <dbReference type="ARBA" id="ARBA00022801"/>
    </source>
</evidence>
<proteinExistence type="inferred from homology"/>
<dbReference type="Gene3D" id="3.40.50.300">
    <property type="entry name" value="P-loop containing nucleotide triphosphate hydrolases"/>
    <property type="match status" value="1"/>
</dbReference>
<evidence type="ECO:0000313" key="10">
    <source>
        <dbReference type="Proteomes" id="UP000823634"/>
    </source>
</evidence>
<accession>A0A9D9GUP4</accession>
<dbReference type="FunFam" id="2.70.210.12:FF:000001">
    <property type="entry name" value="GTPase Obg"/>
    <property type="match status" value="1"/>
</dbReference>
<name>A0A9D9GUP4_9FIRM</name>
<evidence type="ECO:0000259" key="7">
    <source>
        <dbReference type="PROSITE" id="PS51710"/>
    </source>
</evidence>
<dbReference type="PROSITE" id="PS51710">
    <property type="entry name" value="G_OBG"/>
    <property type="match status" value="1"/>
</dbReference>
<keyword evidence="2" id="KW-0963">Cytoplasm</keyword>
<dbReference type="PANTHER" id="PTHR11702:SF31">
    <property type="entry name" value="MITOCHONDRIAL RIBOSOME-ASSOCIATED GTPASE 2"/>
    <property type="match status" value="1"/>
</dbReference>
<keyword evidence="5" id="KW-0460">Magnesium</keyword>
<dbReference type="Pfam" id="PF01018">
    <property type="entry name" value="GTP1_OBG"/>
    <property type="match status" value="1"/>
</dbReference>
<feature type="domain" description="Obg" evidence="8">
    <location>
        <begin position="1"/>
        <end position="158"/>
    </location>
</feature>
<dbReference type="InterPro" id="IPR045086">
    <property type="entry name" value="OBG_GTPase"/>
</dbReference>
<gene>
    <name evidence="9" type="primary">obgE</name>
    <name evidence="9" type="ORF">IAC61_00485</name>
</gene>
<feature type="non-terminal residue" evidence="9">
    <location>
        <position position="361"/>
    </location>
</feature>
<evidence type="ECO:0000256" key="3">
    <source>
        <dbReference type="ARBA" id="ARBA00022741"/>
    </source>
</evidence>
<evidence type="ECO:0000256" key="5">
    <source>
        <dbReference type="ARBA" id="ARBA00022842"/>
    </source>
</evidence>
<dbReference type="NCBIfam" id="NF008955">
    <property type="entry name" value="PRK12297.1"/>
    <property type="match status" value="1"/>
</dbReference>
<dbReference type="PROSITE" id="PS00905">
    <property type="entry name" value="GTP1_OBG"/>
    <property type="match status" value="1"/>
</dbReference>
<comment type="similarity">
    <text evidence="1">Belongs to the TRAFAC class OBG-HflX-like GTPase superfamily. OBG GTPase family.</text>
</comment>
<feature type="domain" description="OBG-type G" evidence="7">
    <location>
        <begin position="159"/>
        <end position="326"/>
    </location>
</feature>
<dbReference type="PIRSF" id="PIRSF002401">
    <property type="entry name" value="GTP_bd_Obg/CgtA"/>
    <property type="match status" value="1"/>
</dbReference>
<dbReference type="InterPro" id="IPR006169">
    <property type="entry name" value="GTP1_OBG_dom"/>
</dbReference>
<keyword evidence="4" id="KW-0378">Hydrolase</keyword>
<dbReference type="GO" id="GO:0003924">
    <property type="term" value="F:GTPase activity"/>
    <property type="evidence" value="ECO:0007669"/>
    <property type="project" value="InterPro"/>
</dbReference>
<comment type="caution">
    <text evidence="9">The sequence shown here is derived from an EMBL/GenBank/DDBJ whole genome shotgun (WGS) entry which is preliminary data.</text>
</comment>
<protein>
    <submittedName>
        <fullName evidence="9">GTPase ObgE</fullName>
    </submittedName>
</protein>
<evidence type="ECO:0000256" key="1">
    <source>
        <dbReference type="ARBA" id="ARBA00007699"/>
    </source>
</evidence>